<reference evidence="4 5" key="1">
    <citation type="submission" date="2016-10" db="EMBL/GenBank/DDBJ databases">
        <authorList>
            <person name="de Groot N.N."/>
        </authorList>
    </citation>
    <scope>NUCLEOTIDE SEQUENCE [LARGE SCALE GENOMIC DNA]</scope>
    <source>
        <strain evidence="4 5">CGMCC 4.1877</strain>
    </source>
</reference>
<organism evidence="4 5">
    <name type="scientific">Pseudonocardia ammonioxydans</name>
    <dbReference type="NCBI Taxonomy" id="260086"/>
    <lineage>
        <taxon>Bacteria</taxon>
        <taxon>Bacillati</taxon>
        <taxon>Actinomycetota</taxon>
        <taxon>Actinomycetes</taxon>
        <taxon>Pseudonocardiales</taxon>
        <taxon>Pseudonocardiaceae</taxon>
        <taxon>Pseudonocardia</taxon>
    </lineage>
</organism>
<dbReference type="Gene3D" id="3.90.226.10">
    <property type="entry name" value="2-enoyl-CoA Hydratase, Chain A, domain 1"/>
    <property type="match status" value="1"/>
</dbReference>
<keyword evidence="5" id="KW-1185">Reference proteome</keyword>
<dbReference type="InterPro" id="IPR018376">
    <property type="entry name" value="Enoyl-CoA_hyd/isom_CS"/>
</dbReference>
<evidence type="ECO:0000256" key="1">
    <source>
        <dbReference type="ARBA" id="ARBA00005254"/>
    </source>
</evidence>
<dbReference type="PANTHER" id="PTHR11941">
    <property type="entry name" value="ENOYL-COA HYDRATASE-RELATED"/>
    <property type="match status" value="1"/>
</dbReference>
<dbReference type="InterPro" id="IPR029045">
    <property type="entry name" value="ClpP/crotonase-like_dom_sf"/>
</dbReference>
<protein>
    <submittedName>
        <fullName evidence="4">Enoyl-CoA hydratase</fullName>
    </submittedName>
</protein>
<dbReference type="EMBL" id="FOUY01000019">
    <property type="protein sequence ID" value="SFN68568.1"/>
    <property type="molecule type" value="Genomic_DNA"/>
</dbReference>
<dbReference type="SUPFAM" id="SSF52096">
    <property type="entry name" value="ClpP/crotonase"/>
    <property type="match status" value="1"/>
</dbReference>
<name>A0A1I5B1G4_PSUAM</name>
<dbReference type="InterPro" id="IPR014748">
    <property type="entry name" value="Enoyl-CoA_hydra_C"/>
</dbReference>
<gene>
    <name evidence="4" type="ORF">SAMN05216207_101934</name>
</gene>
<evidence type="ECO:0000313" key="4">
    <source>
        <dbReference type="EMBL" id="SFN68568.1"/>
    </source>
</evidence>
<dbReference type="GO" id="GO:0016829">
    <property type="term" value="F:lyase activity"/>
    <property type="evidence" value="ECO:0007669"/>
    <property type="project" value="UniProtKB-KW"/>
</dbReference>
<comment type="similarity">
    <text evidence="1 3">Belongs to the enoyl-CoA hydratase/isomerase family.</text>
</comment>
<dbReference type="Proteomes" id="UP000199614">
    <property type="component" value="Unassembled WGS sequence"/>
</dbReference>
<evidence type="ECO:0000256" key="3">
    <source>
        <dbReference type="RuleBase" id="RU003707"/>
    </source>
</evidence>
<dbReference type="Gene3D" id="1.10.12.10">
    <property type="entry name" value="Lyase 2-enoyl-coa Hydratase, Chain A, domain 2"/>
    <property type="match status" value="1"/>
</dbReference>
<dbReference type="CDD" id="cd06558">
    <property type="entry name" value="crotonase-like"/>
    <property type="match status" value="1"/>
</dbReference>
<evidence type="ECO:0000313" key="5">
    <source>
        <dbReference type="Proteomes" id="UP000199614"/>
    </source>
</evidence>
<sequence length="268" mass="28376">MTATVRVTEIEQGIRLLELDRPERLNAISPELLEDLHAELARLAGDRSCRVVVLTGRGRGFCAGLDLVERHGDAEASAGRSAQDRMWLQKRIAALVTALRGLPQPVVAAVNGPAAGGGLALALASDVRIAGASARFGDAFVRIGLSGCDIGVSWLLPRLIGASRAFELLLTGRVIDAAEADRIGLVSRVVGDDELRASALDTAREILANSPFGVRMTKDVMWGQLEVGSLAAGLALENSTQIATTFTADQAEAVAAFLEKRPAEFEDR</sequence>
<dbReference type="InterPro" id="IPR001753">
    <property type="entry name" value="Enoyl-CoA_hydra/iso"/>
</dbReference>
<keyword evidence="2" id="KW-0456">Lyase</keyword>
<evidence type="ECO:0000256" key="2">
    <source>
        <dbReference type="ARBA" id="ARBA00023239"/>
    </source>
</evidence>
<dbReference type="STRING" id="260086.SAMN05216207_101934"/>
<dbReference type="PANTHER" id="PTHR11941:SF130">
    <property type="entry name" value="ENOYL-COA HYDRATASE ECHA12-RELATED"/>
    <property type="match status" value="1"/>
</dbReference>
<dbReference type="Pfam" id="PF00378">
    <property type="entry name" value="ECH_1"/>
    <property type="match status" value="1"/>
</dbReference>
<dbReference type="GO" id="GO:0006635">
    <property type="term" value="P:fatty acid beta-oxidation"/>
    <property type="evidence" value="ECO:0007669"/>
    <property type="project" value="TreeGrafter"/>
</dbReference>
<dbReference type="AlphaFoldDB" id="A0A1I5B1G4"/>
<proteinExistence type="inferred from homology"/>
<accession>A0A1I5B1G4</accession>
<dbReference type="RefSeq" id="WP_218162824.1">
    <property type="nucleotide sequence ID" value="NZ_FOUY01000019.1"/>
</dbReference>
<dbReference type="PROSITE" id="PS00166">
    <property type="entry name" value="ENOYL_COA_HYDRATASE"/>
    <property type="match status" value="1"/>
</dbReference>